<dbReference type="Gene3D" id="2.60.120.10">
    <property type="entry name" value="Jelly Rolls"/>
    <property type="match status" value="1"/>
</dbReference>
<evidence type="ECO:0000313" key="3">
    <source>
        <dbReference type="Proteomes" id="UP000236182"/>
    </source>
</evidence>
<organism evidence="2 3">
    <name type="scientific">Chryseobacterium oncorhynchi</name>
    <dbReference type="NCBI Taxonomy" id="741074"/>
    <lineage>
        <taxon>Bacteria</taxon>
        <taxon>Pseudomonadati</taxon>
        <taxon>Bacteroidota</taxon>
        <taxon>Flavobacteriia</taxon>
        <taxon>Flavobacteriales</taxon>
        <taxon>Weeksellaceae</taxon>
        <taxon>Chryseobacterium group</taxon>
        <taxon>Chryseobacterium</taxon>
    </lineage>
</organism>
<keyword evidence="3" id="KW-1185">Reference proteome</keyword>
<name>A0A316WID7_9FLAO</name>
<sequence>MEAINLFFNKYVSIPETEFDFFADCLEEKIFSKKDIIIEKGKIENFLYFLDDGIVRLYYPDISNEKTFSFVFKENFFSAYDSFLLKIPCRYEIQCLVDSKVHRISYENLQKIYNGTKNGNEIGRKIAEQLFLNKLQRENDLLLKSATERYLSLFQEKPELIPQIPLKYIASYIGITPQALSRIRKKIF</sequence>
<dbReference type="OrthoDB" id="663011at2"/>
<dbReference type="Pfam" id="PF00027">
    <property type="entry name" value="cNMP_binding"/>
    <property type="match status" value="1"/>
</dbReference>
<dbReference type="Proteomes" id="UP000236182">
    <property type="component" value="Unassembled WGS sequence"/>
</dbReference>
<evidence type="ECO:0000313" key="2">
    <source>
        <dbReference type="EMBL" id="PWN60056.1"/>
    </source>
</evidence>
<protein>
    <submittedName>
        <fullName evidence="2">CarD family transcriptional regulator</fullName>
    </submittedName>
</protein>
<dbReference type="EMBL" id="PPEI02000009">
    <property type="protein sequence ID" value="PWN60056.1"/>
    <property type="molecule type" value="Genomic_DNA"/>
</dbReference>
<dbReference type="InterPro" id="IPR000595">
    <property type="entry name" value="cNMP-bd_dom"/>
</dbReference>
<dbReference type="PROSITE" id="PS50042">
    <property type="entry name" value="CNMP_BINDING_3"/>
    <property type="match status" value="1"/>
</dbReference>
<feature type="domain" description="Cyclic nucleotide-binding" evidence="1">
    <location>
        <begin position="10"/>
        <end position="112"/>
    </location>
</feature>
<reference evidence="2" key="1">
    <citation type="submission" date="2018-04" db="EMBL/GenBank/DDBJ databases">
        <title>Draft Genome Sequences of Chryseobacterium lactis NCTC11390T isolated from milk, Chryseobacterium oncorhynchi 701B-08T from rainbow trout, and Chryseobacterium viscerum 687B-08T from diseased fish.</title>
        <authorList>
            <person name="Jeong J.-J."/>
            <person name="Lee Y.J."/>
            <person name="Pathiraja D."/>
            <person name="Park B."/>
            <person name="Choi I.-G."/>
            <person name="Kim K.D."/>
        </authorList>
    </citation>
    <scope>NUCLEOTIDE SEQUENCE [LARGE SCALE GENOMIC DNA]</scope>
    <source>
        <strain evidence="2">701B-08</strain>
    </source>
</reference>
<dbReference type="InterPro" id="IPR014710">
    <property type="entry name" value="RmlC-like_jellyroll"/>
</dbReference>
<dbReference type="InterPro" id="IPR018490">
    <property type="entry name" value="cNMP-bd_dom_sf"/>
</dbReference>
<proteinExistence type="predicted"/>
<dbReference type="CDD" id="cd00038">
    <property type="entry name" value="CAP_ED"/>
    <property type="match status" value="1"/>
</dbReference>
<evidence type="ECO:0000259" key="1">
    <source>
        <dbReference type="PROSITE" id="PS50042"/>
    </source>
</evidence>
<comment type="caution">
    <text evidence="2">The sequence shown here is derived from an EMBL/GenBank/DDBJ whole genome shotgun (WGS) entry which is preliminary data.</text>
</comment>
<dbReference type="RefSeq" id="WP_109623901.1">
    <property type="nucleotide sequence ID" value="NZ_PPEI02000009.1"/>
</dbReference>
<accession>A0A316WID7</accession>
<dbReference type="AlphaFoldDB" id="A0A316WID7"/>
<gene>
    <name evidence="2" type="ORF">C1638_021040</name>
</gene>
<dbReference type="SUPFAM" id="SSF51206">
    <property type="entry name" value="cAMP-binding domain-like"/>
    <property type="match status" value="1"/>
</dbReference>